<dbReference type="GO" id="GO:0008234">
    <property type="term" value="F:cysteine-type peptidase activity"/>
    <property type="evidence" value="ECO:0007669"/>
    <property type="project" value="InterPro"/>
</dbReference>
<evidence type="ECO:0000256" key="3">
    <source>
        <dbReference type="ARBA" id="ARBA00022801"/>
    </source>
</evidence>
<feature type="domain" description="Ubiquitin-like protease family profile" evidence="4">
    <location>
        <begin position="1"/>
        <end position="74"/>
    </location>
</feature>
<dbReference type="SUPFAM" id="SSF54001">
    <property type="entry name" value="Cysteine proteinases"/>
    <property type="match status" value="1"/>
</dbReference>
<proteinExistence type="inferred from homology"/>
<dbReference type="OrthoDB" id="2979847at2759"/>
<protein>
    <recommendedName>
        <fullName evidence="4">Ubiquitin-like protease family profile domain-containing protein</fullName>
    </recommendedName>
</protein>
<dbReference type="PROSITE" id="PS50600">
    <property type="entry name" value="ULP_PROTEASE"/>
    <property type="match status" value="1"/>
</dbReference>
<gene>
    <name evidence="5" type="ORF">K435DRAFT_615267</name>
</gene>
<feature type="non-terminal residue" evidence="5">
    <location>
        <position position="1"/>
    </location>
</feature>
<dbReference type="AlphaFoldDB" id="A0A4S8L7E8"/>
<keyword evidence="3" id="KW-0378">Hydrolase</keyword>
<evidence type="ECO:0000256" key="2">
    <source>
        <dbReference type="ARBA" id="ARBA00022670"/>
    </source>
</evidence>
<accession>A0A4S8L7E8</accession>
<feature type="non-terminal residue" evidence="5">
    <location>
        <position position="102"/>
    </location>
</feature>
<evidence type="ECO:0000313" key="6">
    <source>
        <dbReference type="Proteomes" id="UP000297245"/>
    </source>
</evidence>
<sequence length="102" mass="11324">HWVPLVIDGKHNRFLYGDSLQGQNAVIPPKLLEALMSWKSCHSLLGFTTGILDITAQDDNYSCGPYALNALDHFVRPGVVELVKPPHVSCVRLQAMTKIVTR</sequence>
<dbReference type="GO" id="GO:0006508">
    <property type="term" value="P:proteolysis"/>
    <property type="evidence" value="ECO:0007669"/>
    <property type="project" value="UniProtKB-KW"/>
</dbReference>
<dbReference type="Proteomes" id="UP000297245">
    <property type="component" value="Unassembled WGS sequence"/>
</dbReference>
<reference evidence="5 6" key="1">
    <citation type="journal article" date="2019" name="Nat. Ecol. Evol.">
        <title>Megaphylogeny resolves global patterns of mushroom evolution.</title>
        <authorList>
            <person name="Varga T."/>
            <person name="Krizsan K."/>
            <person name="Foldi C."/>
            <person name="Dima B."/>
            <person name="Sanchez-Garcia M."/>
            <person name="Sanchez-Ramirez S."/>
            <person name="Szollosi G.J."/>
            <person name="Szarkandi J.G."/>
            <person name="Papp V."/>
            <person name="Albert L."/>
            <person name="Andreopoulos W."/>
            <person name="Angelini C."/>
            <person name="Antonin V."/>
            <person name="Barry K.W."/>
            <person name="Bougher N.L."/>
            <person name="Buchanan P."/>
            <person name="Buyck B."/>
            <person name="Bense V."/>
            <person name="Catcheside P."/>
            <person name="Chovatia M."/>
            <person name="Cooper J."/>
            <person name="Damon W."/>
            <person name="Desjardin D."/>
            <person name="Finy P."/>
            <person name="Geml J."/>
            <person name="Haridas S."/>
            <person name="Hughes K."/>
            <person name="Justo A."/>
            <person name="Karasinski D."/>
            <person name="Kautmanova I."/>
            <person name="Kiss B."/>
            <person name="Kocsube S."/>
            <person name="Kotiranta H."/>
            <person name="LaButti K.M."/>
            <person name="Lechner B.E."/>
            <person name="Liimatainen K."/>
            <person name="Lipzen A."/>
            <person name="Lukacs Z."/>
            <person name="Mihaltcheva S."/>
            <person name="Morgado L.N."/>
            <person name="Niskanen T."/>
            <person name="Noordeloos M.E."/>
            <person name="Ohm R.A."/>
            <person name="Ortiz-Santana B."/>
            <person name="Ovrebo C."/>
            <person name="Racz N."/>
            <person name="Riley R."/>
            <person name="Savchenko A."/>
            <person name="Shiryaev A."/>
            <person name="Soop K."/>
            <person name="Spirin V."/>
            <person name="Szebenyi C."/>
            <person name="Tomsovsky M."/>
            <person name="Tulloss R.E."/>
            <person name="Uehling J."/>
            <person name="Grigoriev I.V."/>
            <person name="Vagvolgyi C."/>
            <person name="Papp T."/>
            <person name="Martin F.M."/>
            <person name="Miettinen O."/>
            <person name="Hibbett D.S."/>
            <person name="Nagy L.G."/>
        </authorList>
    </citation>
    <scope>NUCLEOTIDE SEQUENCE [LARGE SCALE GENOMIC DNA]</scope>
    <source>
        <strain evidence="5 6">CBS 962.96</strain>
    </source>
</reference>
<evidence type="ECO:0000259" key="4">
    <source>
        <dbReference type="PROSITE" id="PS50600"/>
    </source>
</evidence>
<dbReference type="Pfam" id="PF02902">
    <property type="entry name" value="Peptidase_C48"/>
    <property type="match status" value="1"/>
</dbReference>
<dbReference type="GO" id="GO:0019783">
    <property type="term" value="F:ubiquitin-like protein peptidase activity"/>
    <property type="evidence" value="ECO:0007669"/>
    <property type="project" value="UniProtKB-ARBA"/>
</dbReference>
<dbReference type="InterPro" id="IPR003653">
    <property type="entry name" value="Peptidase_C48_C"/>
</dbReference>
<dbReference type="Gene3D" id="3.40.395.10">
    <property type="entry name" value="Adenoviral Proteinase, Chain A"/>
    <property type="match status" value="1"/>
</dbReference>
<dbReference type="InterPro" id="IPR038765">
    <property type="entry name" value="Papain-like_cys_pep_sf"/>
</dbReference>
<keyword evidence="2" id="KW-0645">Protease</keyword>
<comment type="similarity">
    <text evidence="1">Belongs to the peptidase C48 family.</text>
</comment>
<dbReference type="EMBL" id="ML179590">
    <property type="protein sequence ID" value="THU84606.1"/>
    <property type="molecule type" value="Genomic_DNA"/>
</dbReference>
<keyword evidence="6" id="KW-1185">Reference proteome</keyword>
<evidence type="ECO:0000256" key="1">
    <source>
        <dbReference type="ARBA" id="ARBA00005234"/>
    </source>
</evidence>
<evidence type="ECO:0000313" key="5">
    <source>
        <dbReference type="EMBL" id="THU84606.1"/>
    </source>
</evidence>
<name>A0A4S8L7E8_DENBC</name>
<organism evidence="5 6">
    <name type="scientific">Dendrothele bispora (strain CBS 962.96)</name>
    <dbReference type="NCBI Taxonomy" id="1314807"/>
    <lineage>
        <taxon>Eukaryota</taxon>
        <taxon>Fungi</taxon>
        <taxon>Dikarya</taxon>
        <taxon>Basidiomycota</taxon>
        <taxon>Agaricomycotina</taxon>
        <taxon>Agaricomycetes</taxon>
        <taxon>Agaricomycetidae</taxon>
        <taxon>Agaricales</taxon>
        <taxon>Agaricales incertae sedis</taxon>
        <taxon>Dendrothele</taxon>
    </lineage>
</organism>